<name>A0A1M5C6Q8_9BACT</name>
<gene>
    <name evidence="1" type="ORF">SAMN05443144_109121</name>
</gene>
<keyword evidence="2" id="KW-1185">Reference proteome</keyword>
<organism evidence="1 2">
    <name type="scientific">Fodinibius roseus</name>
    <dbReference type="NCBI Taxonomy" id="1194090"/>
    <lineage>
        <taxon>Bacteria</taxon>
        <taxon>Pseudomonadati</taxon>
        <taxon>Balneolota</taxon>
        <taxon>Balneolia</taxon>
        <taxon>Balneolales</taxon>
        <taxon>Balneolaceae</taxon>
        <taxon>Fodinibius</taxon>
    </lineage>
</organism>
<reference evidence="1 2" key="1">
    <citation type="submission" date="2016-11" db="EMBL/GenBank/DDBJ databases">
        <authorList>
            <person name="Jaros S."/>
            <person name="Januszkiewicz K."/>
            <person name="Wedrychowicz H."/>
        </authorList>
    </citation>
    <scope>NUCLEOTIDE SEQUENCE [LARGE SCALE GENOMIC DNA]</scope>
    <source>
        <strain evidence="1 2">DSM 21986</strain>
    </source>
</reference>
<protein>
    <submittedName>
        <fullName evidence="1">Uncharacterized protein</fullName>
    </submittedName>
</protein>
<dbReference type="STRING" id="1194090.SAMN05443144_109121"/>
<evidence type="ECO:0000313" key="1">
    <source>
        <dbReference type="EMBL" id="SHF50454.1"/>
    </source>
</evidence>
<evidence type="ECO:0000313" key="2">
    <source>
        <dbReference type="Proteomes" id="UP000184041"/>
    </source>
</evidence>
<sequence length="29" mass="3501">MLIGGRFYILWDNVQENVYILSQKFVKII</sequence>
<accession>A0A1M5C6Q8</accession>
<dbReference type="AlphaFoldDB" id="A0A1M5C6Q8"/>
<dbReference type="EMBL" id="FQUS01000009">
    <property type="protein sequence ID" value="SHF50454.1"/>
    <property type="molecule type" value="Genomic_DNA"/>
</dbReference>
<proteinExistence type="predicted"/>
<dbReference type="Proteomes" id="UP000184041">
    <property type="component" value="Unassembled WGS sequence"/>
</dbReference>